<feature type="transmembrane region" description="Helical" evidence="3">
    <location>
        <begin position="39"/>
        <end position="57"/>
    </location>
</feature>
<proteinExistence type="predicted"/>
<reference evidence="6" key="1">
    <citation type="submission" date="2016-10" db="EMBL/GenBank/DDBJ databases">
        <authorList>
            <person name="Varghese N."/>
            <person name="Submissions S."/>
        </authorList>
    </citation>
    <scope>NUCLEOTIDE SEQUENCE [LARGE SCALE GENOMIC DNA]</scope>
    <source>
        <strain evidence="6">XBD2006</strain>
    </source>
</reference>
<keyword evidence="3" id="KW-0472">Membrane</keyword>
<dbReference type="OrthoDB" id="9809348at2"/>
<dbReference type="RefSeq" id="WP_074462238.1">
    <property type="nucleotide sequence ID" value="NZ_FMUR01000009.1"/>
</dbReference>
<feature type="transmembrane region" description="Helical" evidence="3">
    <location>
        <begin position="12"/>
        <end position="32"/>
    </location>
</feature>
<dbReference type="InterPro" id="IPR005467">
    <property type="entry name" value="His_kinase_dom"/>
</dbReference>
<gene>
    <name evidence="5" type="ORF">SAMN02910451_01622</name>
</gene>
<evidence type="ECO:0000256" key="1">
    <source>
        <dbReference type="ARBA" id="ARBA00022777"/>
    </source>
</evidence>
<sequence length="436" mass="49722">MELKYLITDAELWGALFCILASVYLFLGRTIIKKEYRALAILELTVGLVLVFDGLAWCYRGVPGEFAYGMVTASNFVTFLINPVIPVFVSIYVIFSVYEEKSDFTIFYAVAAIAICAEIMLMFSQGSGYIYRINPDTNLYERGPGFPLWTLVNMSEAIICISYLTYMRKKVTKRRFIAVFCFIFVPILAAGLQVFVYGYSLYNLACLMSALLMLAQAIEDNSKNLLNQRVMISTKESELSNLRNKIALSQIRPQFIYTTLDYTKELCERDPKRAKDLVSWLSEYIKGNKGFSEKDEMILFSDELDHTMTFLEIEKVVLEDAFEVEYDIREKDFELPALTLQPVVENAVRHGIRKLAPGTKGIIKISTHRGNGYIKIEVKDNGIGFDTDEITDNPDYEAEMHGLKNVEERLRIMENAEMHVKSYPGRGTTVEIIIPV</sequence>
<dbReference type="InterPro" id="IPR003594">
    <property type="entry name" value="HATPase_dom"/>
</dbReference>
<protein>
    <submittedName>
        <fullName evidence="5">Histidine kinase-, DNA gyrase B-, and HSP90-like ATPase</fullName>
    </submittedName>
</protein>
<dbReference type="GO" id="GO:0000155">
    <property type="term" value="F:phosphorelay sensor kinase activity"/>
    <property type="evidence" value="ECO:0007669"/>
    <property type="project" value="InterPro"/>
</dbReference>
<evidence type="ECO:0000259" key="4">
    <source>
        <dbReference type="PROSITE" id="PS50109"/>
    </source>
</evidence>
<name>A0A1G5DS05_9FIRM</name>
<dbReference type="PROSITE" id="PS50109">
    <property type="entry name" value="HIS_KIN"/>
    <property type="match status" value="1"/>
</dbReference>
<feature type="domain" description="Histidine kinase" evidence="4">
    <location>
        <begin position="340"/>
        <end position="436"/>
    </location>
</feature>
<dbReference type="AlphaFoldDB" id="A0A1G5DS05"/>
<accession>A0A1G5DS05</accession>
<dbReference type="PANTHER" id="PTHR34220:SF7">
    <property type="entry name" value="SENSOR HISTIDINE KINASE YPDA"/>
    <property type="match status" value="1"/>
</dbReference>
<keyword evidence="1 5" id="KW-0418">Kinase</keyword>
<dbReference type="InterPro" id="IPR010559">
    <property type="entry name" value="Sig_transdc_His_kin_internal"/>
</dbReference>
<dbReference type="EMBL" id="FMUR01000009">
    <property type="protein sequence ID" value="SCY17485.1"/>
    <property type="molecule type" value="Genomic_DNA"/>
</dbReference>
<keyword evidence="1 5" id="KW-0808">Transferase</keyword>
<organism evidence="5 6">
    <name type="scientific">Butyrivibrio hungatei</name>
    <dbReference type="NCBI Taxonomy" id="185008"/>
    <lineage>
        <taxon>Bacteria</taxon>
        <taxon>Bacillati</taxon>
        <taxon>Bacillota</taxon>
        <taxon>Clostridia</taxon>
        <taxon>Lachnospirales</taxon>
        <taxon>Lachnospiraceae</taxon>
        <taxon>Butyrivibrio</taxon>
    </lineage>
</organism>
<feature type="transmembrane region" description="Helical" evidence="3">
    <location>
        <begin position="176"/>
        <end position="195"/>
    </location>
</feature>
<dbReference type="SUPFAM" id="SSF55874">
    <property type="entry name" value="ATPase domain of HSP90 chaperone/DNA topoisomerase II/histidine kinase"/>
    <property type="match status" value="1"/>
</dbReference>
<feature type="transmembrane region" description="Helical" evidence="3">
    <location>
        <begin position="105"/>
        <end position="126"/>
    </location>
</feature>
<keyword evidence="3" id="KW-1133">Transmembrane helix</keyword>
<evidence type="ECO:0000313" key="6">
    <source>
        <dbReference type="Proteomes" id="UP000183047"/>
    </source>
</evidence>
<keyword evidence="6" id="KW-1185">Reference proteome</keyword>
<evidence type="ECO:0000256" key="2">
    <source>
        <dbReference type="ARBA" id="ARBA00023012"/>
    </source>
</evidence>
<keyword evidence="3" id="KW-0812">Transmembrane</keyword>
<dbReference type="Proteomes" id="UP000183047">
    <property type="component" value="Unassembled WGS sequence"/>
</dbReference>
<dbReference type="Pfam" id="PF06580">
    <property type="entry name" value="His_kinase"/>
    <property type="match status" value="1"/>
</dbReference>
<evidence type="ECO:0000313" key="5">
    <source>
        <dbReference type="EMBL" id="SCY17485.1"/>
    </source>
</evidence>
<dbReference type="InterPro" id="IPR050640">
    <property type="entry name" value="Bact_2-comp_sensor_kinase"/>
</dbReference>
<dbReference type="Gene3D" id="3.30.565.10">
    <property type="entry name" value="Histidine kinase-like ATPase, C-terminal domain"/>
    <property type="match status" value="1"/>
</dbReference>
<feature type="transmembrane region" description="Helical" evidence="3">
    <location>
        <begin position="77"/>
        <end position="98"/>
    </location>
</feature>
<evidence type="ECO:0000256" key="3">
    <source>
        <dbReference type="SAM" id="Phobius"/>
    </source>
</evidence>
<feature type="transmembrane region" description="Helical" evidence="3">
    <location>
        <begin position="146"/>
        <end position="164"/>
    </location>
</feature>
<dbReference type="GO" id="GO:0016020">
    <property type="term" value="C:membrane"/>
    <property type="evidence" value="ECO:0007669"/>
    <property type="project" value="InterPro"/>
</dbReference>
<dbReference type="Pfam" id="PF02518">
    <property type="entry name" value="HATPase_c"/>
    <property type="match status" value="1"/>
</dbReference>
<dbReference type="PANTHER" id="PTHR34220">
    <property type="entry name" value="SENSOR HISTIDINE KINASE YPDA"/>
    <property type="match status" value="1"/>
</dbReference>
<dbReference type="InterPro" id="IPR036890">
    <property type="entry name" value="HATPase_C_sf"/>
</dbReference>
<keyword evidence="2" id="KW-0902">Two-component regulatory system</keyword>